<keyword evidence="2" id="KW-1185">Reference proteome</keyword>
<organism evidence="1 2">
    <name type="scientific">Poseidonocella pacifica</name>
    <dbReference type="NCBI Taxonomy" id="871651"/>
    <lineage>
        <taxon>Bacteria</taxon>
        <taxon>Pseudomonadati</taxon>
        <taxon>Pseudomonadota</taxon>
        <taxon>Alphaproteobacteria</taxon>
        <taxon>Rhodobacterales</taxon>
        <taxon>Roseobacteraceae</taxon>
        <taxon>Poseidonocella</taxon>
    </lineage>
</organism>
<reference evidence="1 2" key="1">
    <citation type="submission" date="2016-10" db="EMBL/GenBank/DDBJ databases">
        <authorList>
            <person name="de Groot N.N."/>
        </authorList>
    </citation>
    <scope>NUCLEOTIDE SEQUENCE [LARGE SCALE GENOMIC DNA]</scope>
    <source>
        <strain evidence="1 2">DSM 29316</strain>
    </source>
</reference>
<accession>A0A1I0X6J1</accession>
<dbReference type="EMBL" id="FOJU01000003">
    <property type="protein sequence ID" value="SFA96464.1"/>
    <property type="molecule type" value="Genomic_DNA"/>
</dbReference>
<dbReference type="AlphaFoldDB" id="A0A1I0X6J1"/>
<protein>
    <submittedName>
        <fullName evidence="1">Uncharacterized protein</fullName>
    </submittedName>
</protein>
<sequence>MYNLVVGQMIDMGILPTKLIFCPGCPRTSKFYYYPTMRTVEIEAVLFGSELPVMPKALGFGALLDGINKALRSHWKLHLGSSSVVF</sequence>
<gene>
    <name evidence="1" type="ORF">SAMN05421688_1923</name>
</gene>
<dbReference type="Proteomes" id="UP000198796">
    <property type="component" value="Unassembled WGS sequence"/>
</dbReference>
<evidence type="ECO:0000313" key="2">
    <source>
        <dbReference type="Proteomes" id="UP000198796"/>
    </source>
</evidence>
<proteinExistence type="predicted"/>
<name>A0A1I0X6J1_9RHOB</name>
<evidence type="ECO:0000313" key="1">
    <source>
        <dbReference type="EMBL" id="SFA96464.1"/>
    </source>
</evidence>